<evidence type="ECO:0000313" key="2">
    <source>
        <dbReference type="Proteomes" id="UP001054945"/>
    </source>
</evidence>
<dbReference type="EMBL" id="BPLR01008103">
    <property type="protein sequence ID" value="GIY22086.1"/>
    <property type="molecule type" value="Genomic_DNA"/>
</dbReference>
<accession>A0AAV4RMR8</accession>
<gene>
    <name evidence="1" type="ORF">CEXT_672081</name>
</gene>
<sequence>MSEFLIEFRAFFWFLSQRRQTKTYSCHLEEQAGKNLFYNFRLVSAKRPVCCVICLPICAGCRQVMASEGKERIRLISYKFPSNTKAASKSNRNLKVELFPQQSKMFHLISNL</sequence>
<keyword evidence="2" id="KW-1185">Reference proteome</keyword>
<evidence type="ECO:0000313" key="1">
    <source>
        <dbReference type="EMBL" id="GIY22086.1"/>
    </source>
</evidence>
<comment type="caution">
    <text evidence="1">The sequence shown here is derived from an EMBL/GenBank/DDBJ whole genome shotgun (WGS) entry which is preliminary data.</text>
</comment>
<name>A0AAV4RMR8_CAEEX</name>
<organism evidence="1 2">
    <name type="scientific">Caerostris extrusa</name>
    <name type="common">Bark spider</name>
    <name type="synonym">Caerostris bankana</name>
    <dbReference type="NCBI Taxonomy" id="172846"/>
    <lineage>
        <taxon>Eukaryota</taxon>
        <taxon>Metazoa</taxon>
        <taxon>Ecdysozoa</taxon>
        <taxon>Arthropoda</taxon>
        <taxon>Chelicerata</taxon>
        <taxon>Arachnida</taxon>
        <taxon>Araneae</taxon>
        <taxon>Araneomorphae</taxon>
        <taxon>Entelegynae</taxon>
        <taxon>Araneoidea</taxon>
        <taxon>Araneidae</taxon>
        <taxon>Caerostris</taxon>
    </lineage>
</organism>
<dbReference type="AlphaFoldDB" id="A0AAV4RMR8"/>
<proteinExistence type="predicted"/>
<reference evidence="1 2" key="1">
    <citation type="submission" date="2021-06" db="EMBL/GenBank/DDBJ databases">
        <title>Caerostris extrusa draft genome.</title>
        <authorList>
            <person name="Kono N."/>
            <person name="Arakawa K."/>
        </authorList>
    </citation>
    <scope>NUCLEOTIDE SEQUENCE [LARGE SCALE GENOMIC DNA]</scope>
</reference>
<protein>
    <submittedName>
        <fullName evidence="1">Uncharacterized protein</fullName>
    </submittedName>
</protein>
<dbReference type="Proteomes" id="UP001054945">
    <property type="component" value="Unassembled WGS sequence"/>
</dbReference>